<dbReference type="Proteomes" id="UP000694563">
    <property type="component" value="Chromosome 3"/>
</dbReference>
<feature type="region of interest" description="Disordered" evidence="1">
    <location>
        <begin position="156"/>
        <end position="227"/>
    </location>
</feature>
<dbReference type="PANTHER" id="PTHR16434:SF2">
    <property type="entry name" value="EWING'S TUMOR-ASSOCIATED ANTIGEN 1"/>
    <property type="match status" value="1"/>
</dbReference>
<dbReference type="GO" id="GO:0043596">
    <property type="term" value="C:nuclear replication fork"/>
    <property type="evidence" value="ECO:0007669"/>
    <property type="project" value="TreeGrafter"/>
</dbReference>
<feature type="compositionally biased region" description="Polar residues" evidence="1">
    <location>
        <begin position="686"/>
        <end position="697"/>
    </location>
</feature>
<feature type="compositionally biased region" description="Gly residues" evidence="1">
    <location>
        <begin position="75"/>
        <end position="89"/>
    </location>
</feature>
<accession>A0A8C3TQ16</accession>
<evidence type="ECO:0000313" key="3">
    <source>
        <dbReference type="Proteomes" id="UP000694563"/>
    </source>
</evidence>
<feature type="compositionally biased region" description="Low complexity" evidence="1">
    <location>
        <begin position="26"/>
        <end position="42"/>
    </location>
</feature>
<feature type="compositionally biased region" description="Basic and acidic residues" evidence="1">
    <location>
        <begin position="163"/>
        <end position="176"/>
    </location>
</feature>
<dbReference type="Ensembl" id="ENSCUST00005001929.1">
    <property type="protein sequence ID" value="ENSCUSP00005001828.1"/>
    <property type="gene ID" value="ENSCUSG00005001267.1"/>
</dbReference>
<feature type="region of interest" description="Disordered" evidence="1">
    <location>
        <begin position="1"/>
        <end position="92"/>
    </location>
</feature>
<protein>
    <submittedName>
        <fullName evidence="2">ETAA1 activator of ATR kinase</fullName>
    </submittedName>
</protein>
<feature type="compositionally biased region" description="Basic residues" evidence="1">
    <location>
        <begin position="209"/>
        <end position="220"/>
    </location>
</feature>
<sequence>MVDSRHLRPSRQQRSAGEEAHPAPLPTAELLLPPALGAAGPGSAEQQDRAAAGPGSRRTRAAPGSRMSRRRLTAGGAGRGGAARGGAGRAGPEFSAASALADWGQWPLEAARPRPIGGGLASCLPKWRRYRWRDGCGAAAAAAMLGSRRRGLSLRPAALRRRSGGEEQLTRLRAELPAEEGAAEGGAGRGLPAREAACSPRAAESCLHKTPKRSLSRKSRIPTFSSPINDTETQQEIFWDSHSPIAPRLGSGKTKQSTSTCAVEISEIVNRIAPQDEKAACNEGSLLGTWIGEDAIPCTPVVVKGRARTKLSCTRDLKIKNPEEQLMKLAEEFDKNLIELDAVQDQEKLGHNFIQTTSAPSSNPKDEVNMRDQKSLLGEGSETDTAVSLKPVGQSTGISVAEPCQSSSQKSVDLEAEVALHALFDSSTQKCSGHLSQGLSDISLNNSFHKIKSILEEENLAEKVEDMHRGNSEAYQKDTLFAGSVDRTVPKPDTDTLANNPPYLKTQLVASAKLNDDFDVWDTDLLADDSFVMQITQNPELISTKEPPHIPANPFVHDFSDASRTKQTSSGNSVTLLGTVNKSNSLQYSPLKHSSKNSQNVKSLSLQKPCKTENSETHALCGKCDVKPDKTKSVSKNTQNIDLNHIAVSVQSEMKNGNESTKPKSDALPLFPSRSNPHRQSGGKSGNNTHTISCQSSSVSTNMELSDLIKVVNQANTSHSNQVEIPKKCPLSFDDWNEPKFSDDVLGTFCRSDSLWDTNYEDDKLLYQVCDDIEKQTQSQDVKQGNEKTKTFQGASIDSRSNTDNSFIASKQGLPDLILAQKTNGKQQEALSLNDSCWSSSKTVHGLATTGHVVNCKNISNPQTVISGPSVECKYTLHKNCHQNASEDTSKVSGKWYRSNSVPAGEIGSEVSPVNAVNVLSRKVLDSSHFLYKAGKIPSSSSGNKTSLVPSKFKFRKINSSQSALCVGSENPGNHSGIGITLQGVEGSKNQVNVTLHSKLDNKKSPFKRHLSESFAQTTSVSVVEQKNRKCSQEEIERKKQEALARRKSRTQAFFKDA</sequence>
<name>A0A8C3TQ16_CATUS</name>
<dbReference type="Pfam" id="PF15350">
    <property type="entry name" value="ETAA1"/>
    <property type="match status" value="1"/>
</dbReference>
<dbReference type="GO" id="GO:2000001">
    <property type="term" value="P:regulation of DNA damage checkpoint"/>
    <property type="evidence" value="ECO:0007669"/>
    <property type="project" value="TreeGrafter"/>
</dbReference>
<dbReference type="GO" id="GO:0031297">
    <property type="term" value="P:replication fork processing"/>
    <property type="evidence" value="ECO:0007669"/>
    <property type="project" value="TreeGrafter"/>
</dbReference>
<dbReference type="PANTHER" id="PTHR16434">
    <property type="entry name" value="EWING'S TUMOR-ASSOCIATED ANTIGEN 1 ETAA1"/>
    <property type="match status" value="1"/>
</dbReference>
<evidence type="ECO:0000313" key="2">
    <source>
        <dbReference type="Ensembl" id="ENSCUSP00005001828.1"/>
    </source>
</evidence>
<reference evidence="2" key="1">
    <citation type="submission" date="2020-10" db="EMBL/GenBank/DDBJ databases">
        <title>Catharus ustulatus (Swainson's thrush) genome, bCatUst1, primary haplotype v2.</title>
        <authorList>
            <person name="Delmore K."/>
            <person name="Vafadar M."/>
            <person name="Formenti G."/>
            <person name="Chow W."/>
            <person name="Pelan S."/>
            <person name="Howe K."/>
            <person name="Rhie A."/>
            <person name="Mountcastle J."/>
            <person name="Haase B."/>
            <person name="Fedrigo O."/>
            <person name="Jarvis E.D."/>
        </authorList>
    </citation>
    <scope>NUCLEOTIDE SEQUENCE [LARGE SCALE GENOMIC DNA]</scope>
</reference>
<organism evidence="2 3">
    <name type="scientific">Catharus ustulatus</name>
    <name type="common">Russet-backed thrush</name>
    <name type="synonym">Hylocichla ustulatus</name>
    <dbReference type="NCBI Taxonomy" id="91951"/>
    <lineage>
        <taxon>Eukaryota</taxon>
        <taxon>Metazoa</taxon>
        <taxon>Chordata</taxon>
        <taxon>Craniata</taxon>
        <taxon>Vertebrata</taxon>
        <taxon>Euteleostomi</taxon>
        <taxon>Archelosauria</taxon>
        <taxon>Archosauria</taxon>
        <taxon>Dinosauria</taxon>
        <taxon>Saurischia</taxon>
        <taxon>Theropoda</taxon>
        <taxon>Coelurosauria</taxon>
        <taxon>Aves</taxon>
        <taxon>Neognathae</taxon>
        <taxon>Neoaves</taxon>
        <taxon>Telluraves</taxon>
        <taxon>Australaves</taxon>
        <taxon>Passeriformes</taxon>
        <taxon>Turdidae</taxon>
        <taxon>Catharus</taxon>
    </lineage>
</organism>
<reference evidence="2" key="2">
    <citation type="submission" date="2025-08" db="UniProtKB">
        <authorList>
            <consortium name="Ensembl"/>
        </authorList>
    </citation>
    <scope>IDENTIFICATION</scope>
</reference>
<keyword evidence="3" id="KW-1185">Reference proteome</keyword>
<feature type="region of interest" description="Disordered" evidence="1">
    <location>
        <begin position="653"/>
        <end position="697"/>
    </location>
</feature>
<dbReference type="GO" id="GO:0006974">
    <property type="term" value="P:DNA damage response"/>
    <property type="evidence" value="ECO:0007669"/>
    <property type="project" value="TreeGrafter"/>
</dbReference>
<dbReference type="AlphaFoldDB" id="A0A8C3TQ16"/>
<dbReference type="GO" id="GO:0043539">
    <property type="term" value="F:protein serine/threonine kinase activator activity"/>
    <property type="evidence" value="ECO:0007669"/>
    <property type="project" value="TreeGrafter"/>
</dbReference>
<reference evidence="2" key="3">
    <citation type="submission" date="2025-09" db="UniProtKB">
        <authorList>
            <consortium name="Ensembl"/>
        </authorList>
    </citation>
    <scope>IDENTIFICATION</scope>
</reference>
<gene>
    <name evidence="2" type="primary">ETAA1</name>
</gene>
<dbReference type="InterPro" id="IPR029406">
    <property type="entry name" value="ETAA1"/>
</dbReference>
<evidence type="ECO:0000256" key="1">
    <source>
        <dbReference type="SAM" id="MobiDB-lite"/>
    </source>
</evidence>
<proteinExistence type="predicted"/>